<dbReference type="Pfam" id="PF00095">
    <property type="entry name" value="WAP"/>
    <property type="match status" value="1"/>
</dbReference>
<evidence type="ECO:0000259" key="1">
    <source>
        <dbReference type="SMART" id="SM00217"/>
    </source>
</evidence>
<dbReference type="GO" id="GO:0030414">
    <property type="term" value="F:peptidase inhibitor activity"/>
    <property type="evidence" value="ECO:0007669"/>
    <property type="project" value="InterPro"/>
</dbReference>
<organism evidence="2 3">
    <name type="scientific">Vombatus ursinus</name>
    <name type="common">Common wombat</name>
    <dbReference type="NCBI Taxonomy" id="29139"/>
    <lineage>
        <taxon>Eukaryota</taxon>
        <taxon>Metazoa</taxon>
        <taxon>Chordata</taxon>
        <taxon>Craniata</taxon>
        <taxon>Vertebrata</taxon>
        <taxon>Euteleostomi</taxon>
        <taxon>Mammalia</taxon>
        <taxon>Metatheria</taxon>
        <taxon>Diprotodontia</taxon>
        <taxon>Vombatidae</taxon>
        <taxon>Vombatus</taxon>
    </lineage>
</organism>
<dbReference type="GeneTree" id="ENSGT01020000234468"/>
<reference evidence="2" key="3">
    <citation type="submission" date="2025-09" db="UniProtKB">
        <authorList>
            <consortium name="Ensembl"/>
        </authorList>
    </citation>
    <scope>IDENTIFICATION</scope>
</reference>
<dbReference type="Proteomes" id="UP000314987">
    <property type="component" value="Unassembled WGS sequence"/>
</dbReference>
<dbReference type="PRINTS" id="PR00003">
    <property type="entry name" value="4DISULPHCORE"/>
</dbReference>
<reference evidence="2" key="2">
    <citation type="submission" date="2025-08" db="UniProtKB">
        <authorList>
            <consortium name="Ensembl"/>
        </authorList>
    </citation>
    <scope>IDENTIFICATION</scope>
</reference>
<dbReference type="SUPFAM" id="SSF57256">
    <property type="entry name" value="Elafin-like"/>
    <property type="match status" value="1"/>
</dbReference>
<keyword evidence="3" id="KW-1185">Reference proteome</keyword>
<evidence type="ECO:0000313" key="3">
    <source>
        <dbReference type="Proteomes" id="UP000314987"/>
    </source>
</evidence>
<accession>A0A4X2M8W9</accession>
<dbReference type="AlphaFoldDB" id="A0A4X2M8W9"/>
<evidence type="ECO:0000313" key="2">
    <source>
        <dbReference type="Ensembl" id="ENSVURP00010032753.1"/>
    </source>
</evidence>
<feature type="domain" description="WAP" evidence="1">
    <location>
        <begin position="34"/>
        <end position="78"/>
    </location>
</feature>
<dbReference type="Gene3D" id="4.10.75.10">
    <property type="entry name" value="Elafin-like"/>
    <property type="match status" value="1"/>
</dbReference>
<dbReference type="InterPro" id="IPR008197">
    <property type="entry name" value="WAP_dom"/>
</dbReference>
<proteinExistence type="predicted"/>
<dbReference type="SMART" id="SM00217">
    <property type="entry name" value="WAP"/>
    <property type="match status" value="1"/>
</dbReference>
<protein>
    <recommendedName>
        <fullName evidence="1">WAP domain-containing protein</fullName>
    </recommendedName>
</protein>
<sequence>VGLLGLSYPFHCPLEIPEAGGMISESQCPSGDGKPGICPLDHMRCRGKLPGECAMDHQCVGVKKCCFISCQFRCLHPGEVWGPEKQR</sequence>
<dbReference type="InterPro" id="IPR036645">
    <property type="entry name" value="Elafin-like_sf"/>
</dbReference>
<dbReference type="GO" id="GO:0005576">
    <property type="term" value="C:extracellular region"/>
    <property type="evidence" value="ECO:0007669"/>
    <property type="project" value="InterPro"/>
</dbReference>
<name>A0A4X2M8W9_VOMUR</name>
<reference evidence="3" key="1">
    <citation type="submission" date="2018-12" db="EMBL/GenBank/DDBJ databases">
        <authorList>
            <person name="Yazar S."/>
        </authorList>
    </citation>
    <scope>NUCLEOTIDE SEQUENCE [LARGE SCALE GENOMIC DNA]</scope>
</reference>
<dbReference type="Ensembl" id="ENSVURT00010037282.1">
    <property type="protein sequence ID" value="ENSVURP00010032753.1"/>
    <property type="gene ID" value="ENSVURG00010024977.1"/>
</dbReference>